<protein>
    <submittedName>
        <fullName evidence="1">Uncharacterized protein</fullName>
    </submittedName>
</protein>
<comment type="caution">
    <text evidence="1">The sequence shown here is derived from an EMBL/GenBank/DDBJ whole genome shotgun (WGS) entry which is preliminary data.</text>
</comment>
<evidence type="ECO:0000313" key="1">
    <source>
        <dbReference type="EMBL" id="HAF6259528.1"/>
    </source>
</evidence>
<accession>A0A750HMJ8</accession>
<reference evidence="1" key="2">
    <citation type="submission" date="2020-02" db="EMBL/GenBank/DDBJ databases">
        <authorList>
            <consortium name="NCBI Pathogen Detection Project"/>
        </authorList>
    </citation>
    <scope>NUCLEOTIDE SEQUENCE</scope>
    <source>
        <strain evidence="1">MA.CK_93/00001031</strain>
    </source>
</reference>
<dbReference type="AlphaFoldDB" id="A0A750HMJ8"/>
<organism evidence="1">
    <name type="scientific">Salmonella enterica</name>
    <name type="common">Salmonella choleraesuis</name>
    <dbReference type="NCBI Taxonomy" id="28901"/>
    <lineage>
        <taxon>Bacteria</taxon>
        <taxon>Pseudomonadati</taxon>
        <taxon>Pseudomonadota</taxon>
        <taxon>Gammaproteobacteria</taxon>
        <taxon>Enterobacterales</taxon>
        <taxon>Enterobacteriaceae</taxon>
        <taxon>Salmonella</taxon>
    </lineage>
</organism>
<dbReference type="EMBL" id="DAAVPY010000005">
    <property type="protein sequence ID" value="HAF6259528.1"/>
    <property type="molecule type" value="Genomic_DNA"/>
</dbReference>
<sequence>MPECQHSLHFFLLRWLLALSMRPVCEVEMNKEFEIWMRQRYGNRYDLTRDMEDIYCREIVRRMFDVWRYCRGLSVV</sequence>
<gene>
    <name evidence="1" type="ORF">G9F11_002118</name>
</gene>
<proteinExistence type="predicted"/>
<reference evidence="1" key="1">
    <citation type="journal article" date="2018" name="Genome Biol.">
        <title>SKESA: strategic k-mer extension for scrupulous assemblies.</title>
        <authorList>
            <person name="Souvorov A."/>
            <person name="Agarwala R."/>
            <person name="Lipman D.J."/>
        </authorList>
    </citation>
    <scope>NUCLEOTIDE SEQUENCE</scope>
    <source>
        <strain evidence="1">MA.CK_93/00001031</strain>
    </source>
</reference>
<name>A0A750HMJ8_SALER</name>